<keyword evidence="2" id="KW-1185">Reference proteome</keyword>
<evidence type="ECO:0000313" key="1">
    <source>
        <dbReference type="EMBL" id="QSW88003.1"/>
    </source>
</evidence>
<protein>
    <submittedName>
        <fullName evidence="1">Uncharacterized protein</fullName>
    </submittedName>
</protein>
<sequence>MNALALMGAASFLFCRGGTKRYSGQQVSALEKYTALLHPFIYVDLMLEKSLI</sequence>
<name>A0ABX7QBJ8_9FLAO</name>
<dbReference type="RefSeq" id="WP_207295212.1">
    <property type="nucleotide sequence ID" value="NZ_CP071448.1"/>
</dbReference>
<proteinExistence type="predicted"/>
<dbReference type="EMBL" id="CP071448">
    <property type="protein sequence ID" value="QSW88003.1"/>
    <property type="molecule type" value="Genomic_DNA"/>
</dbReference>
<reference evidence="1 2" key="1">
    <citation type="submission" date="2021-03" db="EMBL/GenBank/DDBJ databases">
        <title>Flavobacterium kribbensis sp. nov, an endophytic bacteria, isolated from soybean.</title>
        <authorList>
            <person name="Lee J."/>
            <person name="Seo J."/>
        </authorList>
    </citation>
    <scope>NUCLEOTIDE SEQUENCE [LARGE SCALE GENOMIC DNA]</scope>
    <source>
        <strain evidence="1 2">BB8</strain>
    </source>
</reference>
<organism evidence="1 2">
    <name type="scientific">Flavobacterium endoglycinae</name>
    <dbReference type="NCBI Taxonomy" id="2816357"/>
    <lineage>
        <taxon>Bacteria</taxon>
        <taxon>Pseudomonadati</taxon>
        <taxon>Bacteroidota</taxon>
        <taxon>Flavobacteriia</taxon>
        <taxon>Flavobacteriales</taxon>
        <taxon>Flavobacteriaceae</taxon>
        <taxon>Flavobacterium</taxon>
    </lineage>
</organism>
<dbReference type="Proteomes" id="UP000663440">
    <property type="component" value="Chromosome"/>
</dbReference>
<accession>A0ABX7QBJ8</accession>
<evidence type="ECO:0000313" key="2">
    <source>
        <dbReference type="Proteomes" id="UP000663440"/>
    </source>
</evidence>
<gene>
    <name evidence="1" type="ORF">J0383_17230</name>
</gene>